<name>A0ABY8F001_9HYPH</name>
<proteinExistence type="predicted"/>
<evidence type="ECO:0000313" key="2">
    <source>
        <dbReference type="Proteomes" id="UP001209803"/>
    </source>
</evidence>
<evidence type="ECO:0000313" key="1">
    <source>
        <dbReference type="EMBL" id="WFE87564.1"/>
    </source>
</evidence>
<dbReference type="EMBL" id="CP120863">
    <property type="protein sequence ID" value="WFE87564.1"/>
    <property type="molecule type" value="Genomic_DNA"/>
</dbReference>
<accession>A0ABY8F001</accession>
<gene>
    <name evidence="1" type="ORF">K1718_15465</name>
</gene>
<organism evidence="1 2">
    <name type="scientific">Roseibium porphyridii</name>
    <dbReference type="NCBI Taxonomy" id="2866279"/>
    <lineage>
        <taxon>Bacteria</taxon>
        <taxon>Pseudomonadati</taxon>
        <taxon>Pseudomonadota</taxon>
        <taxon>Alphaproteobacteria</taxon>
        <taxon>Hyphomicrobiales</taxon>
        <taxon>Stappiaceae</taxon>
        <taxon>Roseibium</taxon>
    </lineage>
</organism>
<protein>
    <submittedName>
        <fullName evidence="1">Uncharacterized protein</fullName>
    </submittedName>
</protein>
<sequence>MIFQKRTQLGFAGCVTYNCFGAGQRVTQEVFNGKTWRENDHLKQQMGAALSVLRRIHEQLSLLRSSRNLPLSKEERSSVEFLENELSRKEKWTEADLQHFPIEQREKEILSFLSGLRRHVV</sequence>
<keyword evidence="2" id="KW-1185">Reference proteome</keyword>
<dbReference type="RefSeq" id="WP_265681709.1">
    <property type="nucleotide sequence ID" value="NZ_CP120863.1"/>
</dbReference>
<dbReference type="Proteomes" id="UP001209803">
    <property type="component" value="Chromosome"/>
</dbReference>
<reference evidence="1 2" key="1">
    <citation type="submission" date="2023-03" db="EMBL/GenBank/DDBJ databases">
        <title>Roseibium porphyridii sp. nov. and Roseibium rhodosorbium sp. nov. isolated from marine algae, Porphyridium cruentum and Rhodosorus marinus, respectively.</title>
        <authorList>
            <person name="Lee M.W."/>
            <person name="Choi B.J."/>
            <person name="Lee J.K."/>
            <person name="Choi D.G."/>
            <person name="Baek J.H."/>
            <person name="Bayburt H."/>
            <person name="Kim J.M."/>
            <person name="Han D.M."/>
            <person name="Kim K.H."/>
            <person name="Jeon C.O."/>
        </authorList>
    </citation>
    <scope>NUCLEOTIDE SEQUENCE [LARGE SCALE GENOMIC DNA]</scope>
    <source>
        <strain evidence="1 2">KMA01</strain>
    </source>
</reference>